<protein>
    <submittedName>
        <fullName evidence="3">Iron(III) transport system substrate-binding protein</fullName>
    </submittedName>
</protein>
<evidence type="ECO:0000313" key="4">
    <source>
        <dbReference type="Proteomes" id="UP001224781"/>
    </source>
</evidence>
<keyword evidence="2" id="KW-0732">Signal</keyword>
<dbReference type="CDD" id="cd13543">
    <property type="entry name" value="PBP2_Fbp"/>
    <property type="match status" value="1"/>
</dbReference>
<comment type="caution">
    <text evidence="3">The sequence shown here is derived from an EMBL/GenBank/DDBJ whole genome shotgun (WGS) entry which is preliminary data.</text>
</comment>
<dbReference type="Pfam" id="PF13343">
    <property type="entry name" value="SBP_bac_6"/>
    <property type="match status" value="1"/>
</dbReference>
<reference evidence="3 4" key="1">
    <citation type="submission" date="2023-07" db="EMBL/GenBank/DDBJ databases">
        <title>Functional and genomic diversity of the sorghum phyllosphere microbiome.</title>
        <authorList>
            <person name="Shade A."/>
        </authorList>
    </citation>
    <scope>NUCLEOTIDE SEQUENCE [LARGE SCALE GENOMIC DNA]</scope>
    <source>
        <strain evidence="3 4">SORGH_AS_1126</strain>
    </source>
</reference>
<dbReference type="Gene3D" id="3.40.190.10">
    <property type="entry name" value="Periplasmic binding protein-like II"/>
    <property type="match status" value="2"/>
</dbReference>
<dbReference type="Proteomes" id="UP001224781">
    <property type="component" value="Unassembled WGS sequence"/>
</dbReference>
<evidence type="ECO:0000256" key="2">
    <source>
        <dbReference type="ARBA" id="ARBA00022729"/>
    </source>
</evidence>
<evidence type="ECO:0000256" key="1">
    <source>
        <dbReference type="ARBA" id="ARBA00008520"/>
    </source>
</evidence>
<dbReference type="PIRSF" id="PIRSF002825">
    <property type="entry name" value="CfbpA"/>
    <property type="match status" value="1"/>
</dbReference>
<sequence length="358" mass="38205">MFDGIQKLEPGAGFKLAAKQKNGIDMRFGTSIAIAALLTAAGFVGPVAAEDGIVIYNAQHEGLTKEWADAFTKETGIPVTVRKGSDMEFANQIVQEGANSPADVFLTENSPAMALVDSKSLFEPVDQATLEQVPAEFRPANGHWIGIAARSTVFAYDKTKLTEDQLPKSMLDLAKPEWKGRWAASPSGADFQAIVGALLQLKGETETAEWLKGMKTNFTAYKGNSTAMKAVNAGEIPGAVIYHYYYFGDQAKTGENSKNVALHYFKHKDPGAFVSISGGGVLAASKHKEQAQAFLKWVSGKGGQQVLRDGTSFEYAVGKGEASNKALVPLADLDAPKVEPSQLNNAKVTDMLTAAGIL</sequence>
<proteinExistence type="inferred from homology"/>
<comment type="similarity">
    <text evidence="1">Belongs to the bacterial solute-binding protein 1 family.</text>
</comment>
<dbReference type="InterPro" id="IPR026045">
    <property type="entry name" value="Ferric-bd"/>
</dbReference>
<dbReference type="PANTHER" id="PTHR30006:SF15">
    <property type="entry name" value="IRON-UTILIZATION PERIPLASMIC PROTEIN"/>
    <property type="match status" value="1"/>
</dbReference>
<evidence type="ECO:0000313" key="3">
    <source>
        <dbReference type="EMBL" id="MDQ1183712.1"/>
    </source>
</evidence>
<dbReference type="PANTHER" id="PTHR30006">
    <property type="entry name" value="THIAMINE-BINDING PERIPLASMIC PROTEIN-RELATED"/>
    <property type="match status" value="1"/>
</dbReference>
<name>A0ABU0UFN0_9HYPH</name>
<organism evidence="3 4">
    <name type="scientific">Agrobacterium larrymoorei</name>
    <dbReference type="NCBI Taxonomy" id="160699"/>
    <lineage>
        <taxon>Bacteria</taxon>
        <taxon>Pseudomonadati</taxon>
        <taxon>Pseudomonadota</taxon>
        <taxon>Alphaproteobacteria</taxon>
        <taxon>Hyphomicrobiales</taxon>
        <taxon>Rhizobiaceae</taxon>
        <taxon>Rhizobium/Agrobacterium group</taxon>
        <taxon>Agrobacterium</taxon>
    </lineage>
</organism>
<gene>
    <name evidence="3" type="ORF">QE408_000834</name>
</gene>
<dbReference type="SUPFAM" id="SSF53850">
    <property type="entry name" value="Periplasmic binding protein-like II"/>
    <property type="match status" value="1"/>
</dbReference>
<keyword evidence="4" id="KW-1185">Reference proteome</keyword>
<accession>A0ABU0UFN0</accession>
<dbReference type="EMBL" id="JAUTBL010000001">
    <property type="protein sequence ID" value="MDQ1183712.1"/>
    <property type="molecule type" value="Genomic_DNA"/>
</dbReference>